<evidence type="ECO:0000256" key="8">
    <source>
        <dbReference type="ARBA" id="ARBA00023136"/>
    </source>
</evidence>
<dbReference type="InterPro" id="IPR001969">
    <property type="entry name" value="Aspartic_peptidase_AS"/>
</dbReference>
<feature type="region of interest" description="Disordered" evidence="14">
    <location>
        <begin position="431"/>
        <end position="481"/>
    </location>
</feature>
<dbReference type="SUPFAM" id="SSF50630">
    <property type="entry name" value="Acid proteases"/>
    <property type="match status" value="1"/>
</dbReference>
<dbReference type="FunFam" id="2.40.70.10:FF:000060">
    <property type="entry name" value="Aspartic-type endopeptidase ctsD"/>
    <property type="match status" value="1"/>
</dbReference>
<sequence length="504" mass="52156">MHRALIFLQLSLWITSIHALLPLASEGHGEASKRSTTTGATLAKPNGFVTFKMVQKASGSGGSITDLVTRASSSKTYKHRSRASSRTINGESTVAARDNDYAVDVAQDPTMKNSAGVDQDGTDYSYFVEAKLGSDGKPLYMLLDTGASTTWVMGSGCTSDACKKHNSYGPNDSKTYVDTGKTYSVEYGTGKVGGHVIEDTISVAGLAVTVSFGVANTTSDEFTEFPFDGILGLSMSPNTWLSAVKDANLIDANVFGISLSRHADGTNDGEIAVGAPNPDKYDGDISYASIVSGSTWTIPMDDIMVGGKSAGVTGRHAYIDTGTSFVFGPPDDVKSMYNMIPGSSSSDGSTYTVPCDSDASVALTFAGKSWTISSKDLLSAPDGNGHCAGNVYGMEYVAGAWLVGDVFLKNVYSVFDVDQGRIGFAAKQTTTSTTTGSSTATSTGTASSTASGGLNGQETPTGTAAADTVSATPTASGKDSSGARFAGDMYAIIACLFTIIAMIV</sequence>
<dbReference type="PANTHER" id="PTHR47966:SF75">
    <property type="entry name" value="ENDOPEPTIDASE (CTSD), PUTATIVE (AFU_ORTHOLOGUE AFUA_4G07040)-RELATED"/>
    <property type="match status" value="1"/>
</dbReference>
<keyword evidence="9" id="KW-0325">Glycoprotein</keyword>
<dbReference type="PANTHER" id="PTHR47966">
    <property type="entry name" value="BETA-SITE APP-CLEAVING ENZYME, ISOFORM A-RELATED"/>
    <property type="match status" value="1"/>
</dbReference>
<gene>
    <name evidence="17" type="ORF">KHLLAP_LOCUS12046</name>
</gene>
<comment type="similarity">
    <text evidence="2 13">Belongs to the peptidase A1 family.</text>
</comment>
<dbReference type="Pfam" id="PF00026">
    <property type="entry name" value="Asp"/>
    <property type="match status" value="1"/>
</dbReference>
<evidence type="ECO:0000256" key="11">
    <source>
        <dbReference type="PIRSR" id="PIRSR601461-1"/>
    </source>
</evidence>
<keyword evidence="18" id="KW-1185">Reference proteome</keyword>
<dbReference type="GO" id="GO:0004190">
    <property type="term" value="F:aspartic-type endopeptidase activity"/>
    <property type="evidence" value="ECO:0007669"/>
    <property type="project" value="UniProtKB-KW"/>
</dbReference>
<dbReference type="FunFam" id="2.40.70.10:FF:000085">
    <property type="entry name" value="Aspartic-type endopeptidase (CtsD), putative"/>
    <property type="match status" value="1"/>
</dbReference>
<evidence type="ECO:0000256" key="14">
    <source>
        <dbReference type="SAM" id="MobiDB-lite"/>
    </source>
</evidence>
<organism evidence="17 18">
    <name type="scientific">Anthostomella pinea</name>
    <dbReference type="NCBI Taxonomy" id="933095"/>
    <lineage>
        <taxon>Eukaryota</taxon>
        <taxon>Fungi</taxon>
        <taxon>Dikarya</taxon>
        <taxon>Ascomycota</taxon>
        <taxon>Pezizomycotina</taxon>
        <taxon>Sordariomycetes</taxon>
        <taxon>Xylariomycetidae</taxon>
        <taxon>Xylariales</taxon>
        <taxon>Xylariaceae</taxon>
        <taxon>Anthostomella</taxon>
    </lineage>
</organism>
<dbReference type="PRINTS" id="PR00792">
    <property type="entry name" value="PEPSIN"/>
</dbReference>
<dbReference type="InterPro" id="IPR001461">
    <property type="entry name" value="Aspartic_peptidase_A1"/>
</dbReference>
<evidence type="ECO:0000256" key="4">
    <source>
        <dbReference type="ARBA" id="ARBA00022670"/>
    </source>
</evidence>
<protein>
    <submittedName>
        <fullName evidence="17">Uu.00g072030.m01.CDS01</fullName>
    </submittedName>
</protein>
<feature type="signal peptide" evidence="15">
    <location>
        <begin position="1"/>
        <end position="19"/>
    </location>
</feature>
<evidence type="ECO:0000256" key="15">
    <source>
        <dbReference type="SAM" id="SignalP"/>
    </source>
</evidence>
<feature type="compositionally biased region" description="Low complexity" evidence="14">
    <location>
        <begin position="431"/>
        <end position="452"/>
    </location>
</feature>
<evidence type="ECO:0000256" key="12">
    <source>
        <dbReference type="PIRSR" id="PIRSR601461-2"/>
    </source>
</evidence>
<reference evidence="17" key="1">
    <citation type="submission" date="2023-10" db="EMBL/GenBank/DDBJ databases">
        <authorList>
            <person name="Hackl T."/>
        </authorList>
    </citation>
    <scope>NUCLEOTIDE SEQUENCE</scope>
</reference>
<dbReference type="PROSITE" id="PS00141">
    <property type="entry name" value="ASP_PROTEASE"/>
    <property type="match status" value="1"/>
</dbReference>
<dbReference type="AlphaFoldDB" id="A0AAI8VW75"/>
<dbReference type="InterPro" id="IPR034164">
    <property type="entry name" value="Pepsin-like_dom"/>
</dbReference>
<feature type="compositionally biased region" description="Polar residues" evidence="14">
    <location>
        <begin position="469"/>
        <end position="479"/>
    </location>
</feature>
<dbReference type="CDD" id="cd05471">
    <property type="entry name" value="pepsin_like"/>
    <property type="match status" value="1"/>
</dbReference>
<evidence type="ECO:0000256" key="7">
    <source>
        <dbReference type="ARBA" id="ARBA00022801"/>
    </source>
</evidence>
<keyword evidence="3" id="KW-1003">Cell membrane</keyword>
<keyword evidence="12" id="KW-1015">Disulfide bond</keyword>
<dbReference type="InterPro" id="IPR033121">
    <property type="entry name" value="PEPTIDASE_A1"/>
</dbReference>
<evidence type="ECO:0000256" key="1">
    <source>
        <dbReference type="ARBA" id="ARBA00004236"/>
    </source>
</evidence>
<feature type="disulfide bond" evidence="12">
    <location>
        <begin position="157"/>
        <end position="162"/>
    </location>
</feature>
<comment type="subcellular location">
    <subcellularLocation>
        <location evidence="1">Cell membrane</location>
    </subcellularLocation>
</comment>
<dbReference type="Gene3D" id="2.40.70.10">
    <property type="entry name" value="Acid Proteases"/>
    <property type="match status" value="2"/>
</dbReference>
<keyword evidence="10" id="KW-0449">Lipoprotein</keyword>
<keyword evidence="4 13" id="KW-0645">Protease</keyword>
<feature type="chain" id="PRO_5042541480" evidence="15">
    <location>
        <begin position="20"/>
        <end position="504"/>
    </location>
</feature>
<dbReference type="Proteomes" id="UP001295740">
    <property type="component" value="Unassembled WGS sequence"/>
</dbReference>
<dbReference type="GO" id="GO:0006508">
    <property type="term" value="P:proteolysis"/>
    <property type="evidence" value="ECO:0007669"/>
    <property type="project" value="UniProtKB-KW"/>
</dbReference>
<feature type="active site" evidence="11">
    <location>
        <position position="320"/>
    </location>
</feature>
<dbReference type="GO" id="GO:0005886">
    <property type="term" value="C:plasma membrane"/>
    <property type="evidence" value="ECO:0007669"/>
    <property type="project" value="UniProtKB-SubCell"/>
</dbReference>
<feature type="domain" description="Peptidase A1" evidence="16">
    <location>
        <begin position="126"/>
        <end position="425"/>
    </location>
</feature>
<evidence type="ECO:0000256" key="2">
    <source>
        <dbReference type="ARBA" id="ARBA00007447"/>
    </source>
</evidence>
<dbReference type="InterPro" id="IPR021109">
    <property type="entry name" value="Peptidase_aspartic_dom_sf"/>
</dbReference>
<proteinExistence type="inferred from homology"/>
<evidence type="ECO:0000256" key="5">
    <source>
        <dbReference type="ARBA" id="ARBA00022729"/>
    </source>
</evidence>
<name>A0AAI8VW75_9PEZI</name>
<keyword evidence="6 13" id="KW-0064">Aspartyl protease</keyword>
<evidence type="ECO:0000256" key="10">
    <source>
        <dbReference type="ARBA" id="ARBA00023288"/>
    </source>
</evidence>
<evidence type="ECO:0000313" key="18">
    <source>
        <dbReference type="Proteomes" id="UP001295740"/>
    </source>
</evidence>
<keyword evidence="8" id="KW-0472">Membrane</keyword>
<evidence type="ECO:0000256" key="3">
    <source>
        <dbReference type="ARBA" id="ARBA00022475"/>
    </source>
</evidence>
<evidence type="ECO:0000256" key="6">
    <source>
        <dbReference type="ARBA" id="ARBA00022750"/>
    </source>
</evidence>
<comment type="caution">
    <text evidence="17">The sequence shown here is derived from an EMBL/GenBank/DDBJ whole genome shotgun (WGS) entry which is preliminary data.</text>
</comment>
<keyword evidence="7 13" id="KW-0378">Hydrolase</keyword>
<dbReference type="EMBL" id="CAUWAG010000018">
    <property type="protein sequence ID" value="CAJ2511578.1"/>
    <property type="molecule type" value="Genomic_DNA"/>
</dbReference>
<evidence type="ECO:0000313" key="17">
    <source>
        <dbReference type="EMBL" id="CAJ2511578.1"/>
    </source>
</evidence>
<dbReference type="PROSITE" id="PS51767">
    <property type="entry name" value="PEPTIDASE_A1"/>
    <property type="match status" value="1"/>
</dbReference>
<feature type="active site" evidence="11">
    <location>
        <position position="144"/>
    </location>
</feature>
<accession>A0AAI8VW75</accession>
<evidence type="ECO:0000259" key="16">
    <source>
        <dbReference type="PROSITE" id="PS51767"/>
    </source>
</evidence>
<evidence type="ECO:0000256" key="9">
    <source>
        <dbReference type="ARBA" id="ARBA00023180"/>
    </source>
</evidence>
<evidence type="ECO:0000256" key="13">
    <source>
        <dbReference type="RuleBase" id="RU000454"/>
    </source>
</evidence>
<keyword evidence="5 15" id="KW-0732">Signal</keyword>